<dbReference type="Gene3D" id="2.130.10.10">
    <property type="entry name" value="YVTN repeat-like/Quinoprotein amine dehydrogenase"/>
    <property type="match status" value="2"/>
</dbReference>
<evidence type="ECO:0000256" key="2">
    <source>
        <dbReference type="ARBA" id="ARBA00022737"/>
    </source>
</evidence>
<dbReference type="PANTHER" id="PTHR19879">
    <property type="entry name" value="TRANSCRIPTION INITIATION FACTOR TFIID"/>
    <property type="match status" value="1"/>
</dbReference>
<dbReference type="InterPro" id="IPR015943">
    <property type="entry name" value="WD40/YVTN_repeat-like_dom_sf"/>
</dbReference>
<evidence type="ECO:0000313" key="6">
    <source>
        <dbReference type="Proteomes" id="UP001204798"/>
    </source>
</evidence>
<name>A0ABT2ELV0_9BACT</name>
<dbReference type="EMBL" id="JANUCP010000002">
    <property type="protein sequence ID" value="MCS3918922.1"/>
    <property type="molecule type" value="Genomic_DNA"/>
</dbReference>
<comment type="caution">
    <text evidence="5">The sequence shown here is derived from an EMBL/GenBank/DDBJ whole genome shotgun (WGS) entry which is preliminary data.</text>
</comment>
<dbReference type="SMART" id="SM00320">
    <property type="entry name" value="WD40"/>
    <property type="match status" value="7"/>
</dbReference>
<dbReference type="InterPro" id="IPR001680">
    <property type="entry name" value="WD40_rpt"/>
</dbReference>
<dbReference type="PROSITE" id="PS50294">
    <property type="entry name" value="WD_REPEATS_REGION"/>
    <property type="match status" value="4"/>
</dbReference>
<feature type="repeat" description="WD" evidence="3">
    <location>
        <begin position="86"/>
        <end position="127"/>
    </location>
</feature>
<evidence type="ECO:0000313" key="5">
    <source>
        <dbReference type="EMBL" id="MCS3918922.1"/>
    </source>
</evidence>
<feature type="repeat" description="WD" evidence="3">
    <location>
        <begin position="134"/>
        <end position="175"/>
    </location>
</feature>
<proteinExistence type="predicted"/>
<feature type="repeat" description="WD" evidence="3">
    <location>
        <begin position="263"/>
        <end position="304"/>
    </location>
</feature>
<dbReference type="InterPro" id="IPR019775">
    <property type="entry name" value="WD40_repeat_CS"/>
</dbReference>
<gene>
    <name evidence="5" type="ORF">M2350_001322</name>
</gene>
<dbReference type="InterPro" id="IPR020472">
    <property type="entry name" value="WD40_PAC1"/>
</dbReference>
<evidence type="ECO:0000256" key="1">
    <source>
        <dbReference type="ARBA" id="ARBA00022574"/>
    </source>
</evidence>
<keyword evidence="4" id="KW-0472">Membrane</keyword>
<keyword evidence="2" id="KW-0677">Repeat</keyword>
<keyword evidence="4" id="KW-0812">Transmembrane</keyword>
<reference evidence="5 6" key="1">
    <citation type="submission" date="2022-08" db="EMBL/GenBank/DDBJ databases">
        <title>Bacterial and archaeal communities from various locations to study Microbial Dark Matter (Phase II).</title>
        <authorList>
            <person name="Stepanauskas R."/>
        </authorList>
    </citation>
    <scope>NUCLEOTIDE SEQUENCE [LARGE SCALE GENOMIC DNA]</scope>
    <source>
        <strain evidence="5 6">PD1</strain>
    </source>
</reference>
<keyword evidence="4" id="KW-1133">Transmembrane helix</keyword>
<keyword evidence="6" id="KW-1185">Reference proteome</keyword>
<accession>A0ABT2ELV0</accession>
<dbReference type="PROSITE" id="PS00678">
    <property type="entry name" value="WD_REPEATS_1"/>
    <property type="match status" value="3"/>
</dbReference>
<feature type="repeat" description="WD" evidence="3">
    <location>
        <begin position="44"/>
        <end position="85"/>
    </location>
</feature>
<dbReference type="RefSeq" id="WP_259094986.1">
    <property type="nucleotide sequence ID" value="NZ_CP130454.1"/>
</dbReference>
<protein>
    <submittedName>
        <fullName evidence="5">WD40 repeat protein</fullName>
    </submittedName>
</protein>
<dbReference type="Proteomes" id="UP001204798">
    <property type="component" value="Unassembled WGS sequence"/>
</dbReference>
<feature type="repeat" description="WD" evidence="3">
    <location>
        <begin position="327"/>
        <end position="353"/>
    </location>
</feature>
<dbReference type="SUPFAM" id="SSF50978">
    <property type="entry name" value="WD40 repeat-like"/>
    <property type="match status" value="1"/>
</dbReference>
<evidence type="ECO:0000256" key="4">
    <source>
        <dbReference type="SAM" id="Phobius"/>
    </source>
</evidence>
<dbReference type="Pfam" id="PF00400">
    <property type="entry name" value="WD40"/>
    <property type="match status" value="6"/>
</dbReference>
<sequence>MMTPREQLVILVIAVIVGIVLLWAFSKPYQEALGDLVVVPLKTIDAHEAPITTIALSPDGKTLATAAKDFTIKLWELPKGKLLRTLKGHTRNILRLQFTPDGERLLSASADMSVRMWSVKTGKLERIWDSDHATDWHTGWIQAMAVSADGKFLATGSRDTTVKIWDLTSGELLKTLWGHSDAVTALAFHPTEKNLLASGSTDGSILIWDVTTGEIKYRHSSFRAYDPYDMEFSPDGKFLAIGAYASKGVRVVDWRKGNIVAWGMGIEGTVWDVAFSPNSKIVAAGAGDNAVWIYDVTRTDEHKVAHRLRTIRLNTGRQAGSDIWGDVRGVAFTPDGKVLVTAMEDGKVRMWRLTGIAFSLPAPPLPSISEPHGHAH</sequence>
<dbReference type="InterPro" id="IPR036322">
    <property type="entry name" value="WD40_repeat_dom_sf"/>
</dbReference>
<evidence type="ECO:0000256" key="3">
    <source>
        <dbReference type="PROSITE-ProRule" id="PRU00221"/>
    </source>
</evidence>
<organism evidence="5 6">
    <name type="scientific">Candidatus Fervidibacter sacchari</name>
    <dbReference type="NCBI Taxonomy" id="1448929"/>
    <lineage>
        <taxon>Bacteria</taxon>
        <taxon>Candidatus Fervidibacterota</taxon>
        <taxon>Candidatus Fervidibacter</taxon>
    </lineage>
</organism>
<keyword evidence="1 3" id="KW-0853">WD repeat</keyword>
<dbReference type="CDD" id="cd00200">
    <property type="entry name" value="WD40"/>
    <property type="match status" value="1"/>
</dbReference>
<dbReference type="PRINTS" id="PR00320">
    <property type="entry name" value="GPROTEINBRPT"/>
</dbReference>
<dbReference type="PANTHER" id="PTHR19879:SF9">
    <property type="entry name" value="TRANSCRIPTION INITIATION FACTOR TFIID SUBUNIT 5"/>
    <property type="match status" value="1"/>
</dbReference>
<dbReference type="PROSITE" id="PS50082">
    <property type="entry name" value="WD_REPEATS_2"/>
    <property type="match status" value="6"/>
</dbReference>
<feature type="repeat" description="WD" evidence="3">
    <location>
        <begin position="176"/>
        <end position="218"/>
    </location>
</feature>
<feature type="transmembrane region" description="Helical" evidence="4">
    <location>
        <begin position="7"/>
        <end position="25"/>
    </location>
</feature>